<evidence type="ECO:0000256" key="7">
    <source>
        <dbReference type="ARBA" id="ARBA00068968"/>
    </source>
</evidence>
<dbReference type="Pfam" id="PF08218">
    <property type="entry name" value="Citrate_ly_lig"/>
    <property type="match status" value="1"/>
</dbReference>
<proteinExistence type="predicted"/>
<dbReference type="InterPro" id="IPR004821">
    <property type="entry name" value="Cyt_trans-like"/>
</dbReference>
<name>A0A3S4TPT6_AGGAP</name>
<evidence type="ECO:0000256" key="6">
    <source>
        <dbReference type="ARBA" id="ARBA00066591"/>
    </source>
</evidence>
<keyword evidence="2 8" id="KW-0547">Nucleotide-binding</keyword>
<dbReference type="InterPro" id="IPR005216">
    <property type="entry name" value="Citrate_lyase_ligase"/>
</dbReference>
<dbReference type="OrthoDB" id="9779753at2"/>
<evidence type="ECO:0000256" key="8">
    <source>
        <dbReference type="PIRNR" id="PIRNR005751"/>
    </source>
</evidence>
<evidence type="ECO:0000256" key="3">
    <source>
        <dbReference type="ARBA" id="ARBA00022840"/>
    </source>
</evidence>
<protein>
    <recommendedName>
        <fullName evidence="7 8">[Citrate [pro-3S]-lyase] ligase</fullName>
        <ecNumber evidence="6 8">6.2.1.22</ecNumber>
    </recommendedName>
</protein>
<dbReference type="GO" id="GO:0005524">
    <property type="term" value="F:ATP binding"/>
    <property type="evidence" value="ECO:0007669"/>
    <property type="project" value="UniProtKB-UniRule"/>
</dbReference>
<dbReference type="EMBL" id="LR134327">
    <property type="protein sequence ID" value="VEF42045.1"/>
    <property type="molecule type" value="Genomic_DNA"/>
</dbReference>
<dbReference type="InterPro" id="IPR000182">
    <property type="entry name" value="GNAT_dom"/>
</dbReference>
<dbReference type="SUPFAM" id="SSF52374">
    <property type="entry name" value="Nucleotidylyl transferase"/>
    <property type="match status" value="1"/>
</dbReference>
<evidence type="ECO:0000256" key="2">
    <source>
        <dbReference type="ARBA" id="ARBA00022741"/>
    </source>
</evidence>
<comment type="function">
    <text evidence="5 8">Acetylation of prosthetic group (2-(5''-phosphoribosyl)-3'-dephosphocoenzyme-A) of the gamma subunit of citrate lyase.</text>
</comment>
<dbReference type="Gene3D" id="3.40.50.620">
    <property type="entry name" value="HUPs"/>
    <property type="match status" value="1"/>
</dbReference>
<gene>
    <name evidence="10" type="primary">citC</name>
    <name evidence="10" type="ORF">NCTC5906_00759</name>
</gene>
<dbReference type="PIRSF" id="PIRSF005751">
    <property type="entry name" value="Acet_citr_lig"/>
    <property type="match status" value="1"/>
</dbReference>
<dbReference type="CDD" id="cd02169">
    <property type="entry name" value="Citrate_lyase_ligase"/>
    <property type="match status" value="1"/>
</dbReference>
<dbReference type="PANTHER" id="PTHR40599:SF2">
    <property type="entry name" value="[CITRATE [PRO-3S]-LYASE] LIGASE"/>
    <property type="match status" value="1"/>
</dbReference>
<keyword evidence="10" id="KW-0456">Lyase</keyword>
<evidence type="ECO:0000313" key="11">
    <source>
        <dbReference type="Proteomes" id="UP000272690"/>
    </source>
</evidence>
<dbReference type="FunFam" id="3.40.50.620:FF:000071">
    <property type="entry name" value="[Citrate [pro-3S]-lyase] ligase"/>
    <property type="match status" value="1"/>
</dbReference>
<dbReference type="InterPro" id="IPR016181">
    <property type="entry name" value="Acyl_CoA_acyltransferase"/>
</dbReference>
<keyword evidence="1 8" id="KW-0436">Ligase</keyword>
<reference evidence="10 11" key="1">
    <citation type="submission" date="2018-12" db="EMBL/GenBank/DDBJ databases">
        <authorList>
            <consortium name="Pathogen Informatics"/>
        </authorList>
    </citation>
    <scope>NUCLEOTIDE SEQUENCE [LARGE SCALE GENOMIC DNA]</scope>
    <source>
        <strain evidence="10 11">NCTC5906</strain>
    </source>
</reference>
<dbReference type="GO" id="GO:0016829">
    <property type="term" value="F:lyase activity"/>
    <property type="evidence" value="ECO:0007669"/>
    <property type="project" value="UniProtKB-KW"/>
</dbReference>
<evidence type="ECO:0000256" key="4">
    <source>
        <dbReference type="ARBA" id="ARBA00051405"/>
    </source>
</evidence>
<dbReference type="InterPro" id="IPR013166">
    <property type="entry name" value="Citrate_lyase_ligase_C"/>
</dbReference>
<dbReference type="InterPro" id="IPR014729">
    <property type="entry name" value="Rossmann-like_a/b/a_fold"/>
</dbReference>
<evidence type="ECO:0000256" key="5">
    <source>
        <dbReference type="ARBA" id="ARBA00058086"/>
    </source>
</evidence>
<dbReference type="NCBIfam" id="TIGR00124">
    <property type="entry name" value="cit_ly_ligase"/>
    <property type="match status" value="1"/>
</dbReference>
<dbReference type="EC" id="6.2.1.22" evidence="6 8"/>
<dbReference type="GeneID" id="49635179"/>
<feature type="domain" description="N-acetyltransferase" evidence="9">
    <location>
        <begin position="1"/>
        <end position="131"/>
    </location>
</feature>
<dbReference type="PANTHER" id="PTHR40599">
    <property type="entry name" value="[CITRATE [PRO-3S]-LYASE] LIGASE"/>
    <property type="match status" value="1"/>
</dbReference>
<comment type="catalytic activity">
    <reaction evidence="4 8">
        <text>holo-[citrate lyase ACP] + acetate + ATP = acetyl-[citrate lyase ACP] + AMP + diphosphate</text>
        <dbReference type="Rhea" id="RHEA:23788"/>
        <dbReference type="Rhea" id="RHEA-COMP:10158"/>
        <dbReference type="Rhea" id="RHEA-COMP:13710"/>
        <dbReference type="ChEBI" id="CHEBI:30089"/>
        <dbReference type="ChEBI" id="CHEBI:30616"/>
        <dbReference type="ChEBI" id="CHEBI:33019"/>
        <dbReference type="ChEBI" id="CHEBI:82683"/>
        <dbReference type="ChEBI" id="CHEBI:137976"/>
        <dbReference type="ChEBI" id="CHEBI:456215"/>
        <dbReference type="EC" id="6.2.1.22"/>
    </reaction>
</comment>
<evidence type="ECO:0000259" key="9">
    <source>
        <dbReference type="PROSITE" id="PS51186"/>
    </source>
</evidence>
<dbReference type="NCBIfam" id="TIGR00125">
    <property type="entry name" value="cyt_tran_rel"/>
    <property type="match status" value="1"/>
</dbReference>
<keyword evidence="3 8" id="KW-0067">ATP-binding</keyword>
<sequence length="341" mass="38288">MQFERIDAKHNDLSVIRAFLRKSGLGLDAQIDYFIVGYHDSGDMAVCGGLAGNIIKCVAIDESLRGDGVALKLATELVNLAYELKRPHLFIYTKPEYALLFKSCGFYTISDALPYVVLLENSATRLQKQCALWQTMRVAGNRIGTIVMNANPFTLGHRYLIEQALQQCDHLHLFVVGEDASQFSYTERFALVKQGIADLSDITLHSGSDYIISRATFPNYFLKDQTLTDDCYFAIDLKLFRQHIAPALGITHRFVGTEPNCAVTAEYNRQMHYWLTNAEINSPTINVIEIPRKTINNQVISASTVRKLLAEKNWTALADFVPMSTLAYLQNEMTVAESIEA</sequence>
<evidence type="ECO:0000313" key="10">
    <source>
        <dbReference type="EMBL" id="VEF42045.1"/>
    </source>
</evidence>
<dbReference type="AlphaFoldDB" id="A0A3S4TPT6"/>
<dbReference type="SUPFAM" id="SSF55729">
    <property type="entry name" value="Acyl-CoA N-acyltransferases (Nat)"/>
    <property type="match status" value="1"/>
</dbReference>
<dbReference type="Proteomes" id="UP000272690">
    <property type="component" value="Chromosome"/>
</dbReference>
<dbReference type="SMART" id="SM00764">
    <property type="entry name" value="Citrate_ly_lig"/>
    <property type="match status" value="1"/>
</dbReference>
<dbReference type="PROSITE" id="PS51186">
    <property type="entry name" value="GNAT"/>
    <property type="match status" value="1"/>
</dbReference>
<dbReference type="GO" id="GO:0016747">
    <property type="term" value="F:acyltransferase activity, transferring groups other than amino-acyl groups"/>
    <property type="evidence" value="ECO:0007669"/>
    <property type="project" value="InterPro"/>
</dbReference>
<dbReference type="GO" id="GO:0008771">
    <property type="term" value="F:[citrate (pro-3S)-lyase] ligase activity"/>
    <property type="evidence" value="ECO:0007669"/>
    <property type="project" value="UniProtKB-EC"/>
</dbReference>
<organism evidence="10 11">
    <name type="scientific">Aggregatibacter aphrophilus ATCC 33389</name>
    <dbReference type="NCBI Taxonomy" id="985008"/>
    <lineage>
        <taxon>Bacteria</taxon>
        <taxon>Pseudomonadati</taxon>
        <taxon>Pseudomonadota</taxon>
        <taxon>Gammaproteobacteria</taxon>
        <taxon>Pasteurellales</taxon>
        <taxon>Pasteurellaceae</taxon>
        <taxon>Aggregatibacter</taxon>
    </lineage>
</organism>
<accession>A0A3S4TPT6</accession>
<dbReference type="RefSeq" id="WP_005704212.1">
    <property type="nucleotide sequence ID" value="NZ_AEWB02000016.1"/>
</dbReference>
<evidence type="ECO:0000256" key="1">
    <source>
        <dbReference type="ARBA" id="ARBA00022598"/>
    </source>
</evidence>